<protein>
    <recommendedName>
        <fullName evidence="4">Clp R domain-containing protein</fullName>
    </recommendedName>
</protein>
<keyword evidence="1" id="KW-0732">Signal</keyword>
<name>U6LYP5_EIMMA</name>
<gene>
    <name evidence="2" type="ORF">EMWEY_00047350</name>
</gene>
<evidence type="ECO:0000313" key="3">
    <source>
        <dbReference type="Proteomes" id="UP000030763"/>
    </source>
</evidence>
<dbReference type="Gene3D" id="1.10.1780.10">
    <property type="entry name" value="Clp, N-terminal domain"/>
    <property type="match status" value="1"/>
</dbReference>
<dbReference type="InterPro" id="IPR036628">
    <property type="entry name" value="Clp_N_dom_sf"/>
</dbReference>
<evidence type="ECO:0000256" key="1">
    <source>
        <dbReference type="SAM" id="SignalP"/>
    </source>
</evidence>
<reference evidence="2" key="1">
    <citation type="submission" date="2013-10" db="EMBL/GenBank/DDBJ databases">
        <title>Genomic analysis of the causative agents of coccidiosis in chickens.</title>
        <authorList>
            <person name="Reid A.J."/>
            <person name="Blake D."/>
            <person name="Billington K."/>
            <person name="Browne H."/>
            <person name="Dunn M."/>
            <person name="Hung S."/>
            <person name="Kawahara F."/>
            <person name="Miranda-Saavedra D."/>
            <person name="Mourier T."/>
            <person name="Nagra H."/>
            <person name="Otto T.D."/>
            <person name="Rawlings N."/>
            <person name="Sanchez A."/>
            <person name="Sanders M."/>
            <person name="Subramaniam C."/>
            <person name="Tay Y."/>
            <person name="Dear P."/>
            <person name="Doerig C."/>
            <person name="Gruber A."/>
            <person name="Parkinson J."/>
            <person name="Shirley M."/>
            <person name="Wan K.L."/>
            <person name="Berriman M."/>
            <person name="Tomley F."/>
            <person name="Pain A."/>
        </authorList>
    </citation>
    <scope>NUCLEOTIDE SEQUENCE [LARGE SCALE GENOMIC DNA]</scope>
    <source>
        <strain evidence="2">Weybridge</strain>
    </source>
</reference>
<accession>U6LYP5</accession>
<evidence type="ECO:0000313" key="2">
    <source>
        <dbReference type="EMBL" id="CDJ55998.1"/>
    </source>
</evidence>
<dbReference type="AlphaFoldDB" id="U6LYP5"/>
<feature type="chain" id="PRO_5004674311" description="Clp R domain-containing protein" evidence="1">
    <location>
        <begin position="21"/>
        <end position="216"/>
    </location>
</feature>
<reference evidence="2" key="2">
    <citation type="submission" date="2013-10" db="EMBL/GenBank/DDBJ databases">
        <authorList>
            <person name="Aslett M."/>
        </authorList>
    </citation>
    <scope>NUCLEOTIDE SEQUENCE [LARGE SCALE GENOMIC DNA]</scope>
    <source>
        <strain evidence="2">Weybridge</strain>
    </source>
</reference>
<evidence type="ECO:0008006" key="4">
    <source>
        <dbReference type="Google" id="ProtNLM"/>
    </source>
</evidence>
<dbReference type="RefSeq" id="XP_013332648.1">
    <property type="nucleotide sequence ID" value="XM_013477194.1"/>
</dbReference>
<dbReference type="Proteomes" id="UP000030763">
    <property type="component" value="Unassembled WGS sequence"/>
</dbReference>
<keyword evidence="3" id="KW-1185">Reference proteome</keyword>
<dbReference type="SUPFAM" id="SSF81923">
    <property type="entry name" value="Double Clp-N motif"/>
    <property type="match status" value="1"/>
</dbReference>
<feature type="signal peptide" evidence="1">
    <location>
        <begin position="1"/>
        <end position="20"/>
    </location>
</feature>
<dbReference type="VEuPathDB" id="ToxoDB:EMWEY_00047350"/>
<organism evidence="2 3">
    <name type="scientific">Eimeria maxima</name>
    <name type="common">Coccidian parasite</name>
    <dbReference type="NCBI Taxonomy" id="5804"/>
    <lineage>
        <taxon>Eukaryota</taxon>
        <taxon>Sar</taxon>
        <taxon>Alveolata</taxon>
        <taxon>Apicomplexa</taxon>
        <taxon>Conoidasida</taxon>
        <taxon>Coccidia</taxon>
        <taxon>Eucoccidiorida</taxon>
        <taxon>Eimeriorina</taxon>
        <taxon>Eimeriidae</taxon>
        <taxon>Eimeria</taxon>
    </lineage>
</organism>
<dbReference type="GeneID" id="25338721"/>
<dbReference type="EMBL" id="HG718758">
    <property type="protein sequence ID" value="CDJ55998.1"/>
    <property type="molecule type" value="Genomic_DNA"/>
</dbReference>
<sequence length="216" mass="23741">MMRWLSRAAPLALLLLNGFSSNVEDAVATLPLRPTPEQRAPSELNFDAQLMVETMDTLAWHLHHDRLALAHLIMAMLEGSRLETPREVITKCHGDFSQVRGVIKAVLVRLPRTPPDADYVFTGSFGSSSDSGTSTCSCSCAKVTPAVTEVFLRARRIAEAEGSLTGMQHLFLALLYCPTFYKILVNSGCDIELFKEYAVATLGCCSFSSLLLMRDP</sequence>
<dbReference type="OrthoDB" id="10527696at2759"/>
<proteinExistence type="predicted"/>